<feature type="transmembrane region" description="Helical" evidence="11">
    <location>
        <begin position="166"/>
        <end position="182"/>
    </location>
</feature>
<evidence type="ECO:0000256" key="9">
    <source>
        <dbReference type="ARBA" id="ARBA00037934"/>
    </source>
</evidence>
<keyword evidence="2" id="KW-0813">Transport</keyword>
<dbReference type="GO" id="GO:0006890">
    <property type="term" value="P:retrograde vesicle-mediated transport, Golgi to endoplasmic reticulum"/>
    <property type="evidence" value="ECO:0007669"/>
    <property type="project" value="InterPro"/>
</dbReference>
<dbReference type="InterPro" id="IPR056173">
    <property type="entry name" value="Sec20_C"/>
</dbReference>
<gene>
    <name evidence="13" type="ORF">AOQ84DRAFT_353412</name>
</gene>
<proteinExistence type="inferred from homology"/>
<dbReference type="Proteomes" id="UP000250140">
    <property type="component" value="Unassembled WGS sequence"/>
</dbReference>
<comment type="similarity">
    <text evidence="9">Belongs to the SEC20 family.</text>
</comment>
<evidence type="ECO:0000313" key="13">
    <source>
        <dbReference type="EMBL" id="OCL10669.1"/>
    </source>
</evidence>
<sequence length="310" mass="34173">SRAQFRKAQLQAKRNAELARQKERELLFAGAQSGSNTPSSGGRRRGQDKLSADEVLVNASSDVTAALRRTHQLMQSELSRSRFAQETLEQSTAALAELGEHYTNLSTLLANSRSLLASLVKSQKSDTWYLETAFYILVTTIVWLVFRRFLYGPLWWFVWLPVKLGYKFLFAVFTAVGITGGAKSSSAVSSSVGTLIVKPSATGKPPPLNIMSGQQPPSIRVGGGGHGAKHDPSQQGSLSQQVGQMAEGSQGQQQQQGQQREEAKKEQAVRGDGQPLVDSDKPRNPKKRMWDEDVERAKYEEAEARKRDEL</sequence>
<keyword evidence="7" id="KW-0175">Coiled coil</keyword>
<evidence type="ECO:0000256" key="10">
    <source>
        <dbReference type="SAM" id="MobiDB-lite"/>
    </source>
</evidence>
<dbReference type="PANTHER" id="PTHR12825">
    <property type="entry name" value="BNIP1-RELATED"/>
    <property type="match status" value="1"/>
</dbReference>
<evidence type="ECO:0000259" key="12">
    <source>
        <dbReference type="Pfam" id="PF03908"/>
    </source>
</evidence>
<evidence type="ECO:0000256" key="4">
    <source>
        <dbReference type="ARBA" id="ARBA00022824"/>
    </source>
</evidence>
<dbReference type="PANTHER" id="PTHR12825:SF0">
    <property type="entry name" value="VESICLE TRANSPORT PROTEIN SEC20"/>
    <property type="match status" value="1"/>
</dbReference>
<evidence type="ECO:0000256" key="3">
    <source>
        <dbReference type="ARBA" id="ARBA00022692"/>
    </source>
</evidence>
<reference evidence="13 14" key="1">
    <citation type="journal article" date="2016" name="Nat. Commun.">
        <title>Ectomycorrhizal ecology is imprinted in the genome of the dominant symbiotic fungus Cenococcum geophilum.</title>
        <authorList>
            <consortium name="DOE Joint Genome Institute"/>
            <person name="Peter M."/>
            <person name="Kohler A."/>
            <person name="Ohm R.A."/>
            <person name="Kuo A."/>
            <person name="Krutzmann J."/>
            <person name="Morin E."/>
            <person name="Arend M."/>
            <person name="Barry K.W."/>
            <person name="Binder M."/>
            <person name="Choi C."/>
            <person name="Clum A."/>
            <person name="Copeland A."/>
            <person name="Grisel N."/>
            <person name="Haridas S."/>
            <person name="Kipfer T."/>
            <person name="LaButti K."/>
            <person name="Lindquist E."/>
            <person name="Lipzen A."/>
            <person name="Maire R."/>
            <person name="Meier B."/>
            <person name="Mihaltcheva S."/>
            <person name="Molinier V."/>
            <person name="Murat C."/>
            <person name="Poggeler S."/>
            <person name="Quandt C.A."/>
            <person name="Sperisen C."/>
            <person name="Tritt A."/>
            <person name="Tisserant E."/>
            <person name="Crous P.W."/>
            <person name="Henrissat B."/>
            <person name="Nehls U."/>
            <person name="Egli S."/>
            <person name="Spatafora J.W."/>
            <person name="Grigoriev I.V."/>
            <person name="Martin F.M."/>
        </authorList>
    </citation>
    <scope>NUCLEOTIDE SEQUENCE [LARGE SCALE GENOMIC DNA]</scope>
    <source>
        <strain evidence="13 14">CBS 207.34</strain>
    </source>
</reference>
<feature type="region of interest" description="Disordered" evidence="10">
    <location>
        <begin position="203"/>
        <end position="310"/>
    </location>
</feature>
<dbReference type="GO" id="GO:0005484">
    <property type="term" value="F:SNAP receptor activity"/>
    <property type="evidence" value="ECO:0007669"/>
    <property type="project" value="InterPro"/>
</dbReference>
<keyword evidence="14" id="KW-1185">Reference proteome</keyword>
<evidence type="ECO:0000256" key="8">
    <source>
        <dbReference type="ARBA" id="ARBA00023136"/>
    </source>
</evidence>
<feature type="compositionally biased region" description="Basic and acidic residues" evidence="10">
    <location>
        <begin position="259"/>
        <end position="269"/>
    </location>
</feature>
<feature type="region of interest" description="Disordered" evidence="10">
    <location>
        <begin position="23"/>
        <end position="48"/>
    </location>
</feature>
<protein>
    <submittedName>
        <fullName evidence="13">Sec20-domain-containing protein</fullName>
    </submittedName>
</protein>
<dbReference type="AlphaFoldDB" id="A0A8E2JVE9"/>
<keyword evidence="5" id="KW-0931">ER-Golgi transport</keyword>
<accession>A0A8E2JVE9</accession>
<organism evidence="13 14">
    <name type="scientific">Glonium stellatum</name>
    <dbReference type="NCBI Taxonomy" id="574774"/>
    <lineage>
        <taxon>Eukaryota</taxon>
        <taxon>Fungi</taxon>
        <taxon>Dikarya</taxon>
        <taxon>Ascomycota</taxon>
        <taxon>Pezizomycotina</taxon>
        <taxon>Dothideomycetes</taxon>
        <taxon>Pleosporomycetidae</taxon>
        <taxon>Gloniales</taxon>
        <taxon>Gloniaceae</taxon>
        <taxon>Glonium</taxon>
    </lineage>
</organism>
<comment type="subcellular location">
    <subcellularLocation>
        <location evidence="1">Endoplasmic reticulum membrane</location>
        <topology evidence="1">Single-pass type IV membrane protein</topology>
    </subcellularLocation>
</comment>
<dbReference type="EMBL" id="KV749194">
    <property type="protein sequence ID" value="OCL10669.1"/>
    <property type="molecule type" value="Genomic_DNA"/>
</dbReference>
<keyword evidence="4" id="KW-0256">Endoplasmic reticulum</keyword>
<dbReference type="InterPro" id="IPR005606">
    <property type="entry name" value="Sec20"/>
</dbReference>
<keyword evidence="3 11" id="KW-0812">Transmembrane</keyword>
<evidence type="ECO:0000256" key="5">
    <source>
        <dbReference type="ARBA" id="ARBA00022892"/>
    </source>
</evidence>
<dbReference type="Pfam" id="PF03908">
    <property type="entry name" value="Sec20"/>
    <property type="match status" value="1"/>
</dbReference>
<dbReference type="GO" id="GO:0005789">
    <property type="term" value="C:endoplasmic reticulum membrane"/>
    <property type="evidence" value="ECO:0007669"/>
    <property type="project" value="UniProtKB-SubCell"/>
</dbReference>
<evidence type="ECO:0000256" key="7">
    <source>
        <dbReference type="ARBA" id="ARBA00023054"/>
    </source>
</evidence>
<evidence type="ECO:0000256" key="11">
    <source>
        <dbReference type="SAM" id="Phobius"/>
    </source>
</evidence>
<evidence type="ECO:0000256" key="2">
    <source>
        <dbReference type="ARBA" id="ARBA00022448"/>
    </source>
</evidence>
<evidence type="ECO:0000256" key="1">
    <source>
        <dbReference type="ARBA" id="ARBA00004163"/>
    </source>
</evidence>
<keyword evidence="8 11" id="KW-0472">Membrane</keyword>
<feature type="compositionally biased region" description="Basic and acidic residues" evidence="10">
    <location>
        <begin position="278"/>
        <end position="310"/>
    </location>
</feature>
<name>A0A8E2JVE9_9PEZI</name>
<evidence type="ECO:0000313" key="14">
    <source>
        <dbReference type="Proteomes" id="UP000250140"/>
    </source>
</evidence>
<keyword evidence="6 11" id="KW-1133">Transmembrane helix</keyword>
<feature type="compositionally biased region" description="Low complexity" evidence="10">
    <location>
        <begin position="233"/>
        <end position="258"/>
    </location>
</feature>
<dbReference type="GO" id="GO:0031201">
    <property type="term" value="C:SNARE complex"/>
    <property type="evidence" value="ECO:0007669"/>
    <property type="project" value="TreeGrafter"/>
</dbReference>
<dbReference type="OrthoDB" id="46868at2759"/>
<feature type="non-terminal residue" evidence="13">
    <location>
        <position position="1"/>
    </location>
</feature>
<evidence type="ECO:0000256" key="6">
    <source>
        <dbReference type="ARBA" id="ARBA00022989"/>
    </source>
</evidence>
<feature type="transmembrane region" description="Helical" evidence="11">
    <location>
        <begin position="128"/>
        <end position="146"/>
    </location>
</feature>
<feature type="domain" description="Sec20 C-terminal" evidence="12">
    <location>
        <begin position="60"/>
        <end position="148"/>
    </location>
</feature>